<gene>
    <name evidence="1" type="ORF">METZ01_LOCUS329329</name>
</gene>
<dbReference type="Pfam" id="PF06835">
    <property type="entry name" value="LptC"/>
    <property type="match status" value="1"/>
</dbReference>
<sequence length="340" mass="37911">QSKHGTLLQTKNLRLDLSQQRFSTADRFLFARPGITIKGKGLDADDTLGTFTILEHPEVDATGESSGILSLQKTEQSEQHLRLTCQGPMTVRRVLDNQNQSAGAWVHATQGTHILLENENQQAEISCDTAKIFLHKNPETGKFDLERAELEAIPHLTVQQGSNHVQAERGIIEWSTNRSHFTGNVTGSFVPKEGSKPVQFRAQELTDLGDKIHAAGTVELDGLLEDQEEKTIATCDRFFWNKEQEAGTLFGKPWVVVQRGTSTLRAARILIPNPNALILQGPKRVRMKQDHKDRSEVIAFTAKGDISVALDTRRIQMANQCSVFSKDFRLSADRIDVQLP</sequence>
<feature type="non-terminal residue" evidence="1">
    <location>
        <position position="1"/>
    </location>
</feature>
<dbReference type="AlphaFoldDB" id="A0A382PUY7"/>
<evidence type="ECO:0000313" key="1">
    <source>
        <dbReference type="EMBL" id="SVC76475.1"/>
    </source>
</evidence>
<reference evidence="1" key="1">
    <citation type="submission" date="2018-05" db="EMBL/GenBank/DDBJ databases">
        <authorList>
            <person name="Lanie J.A."/>
            <person name="Ng W.-L."/>
            <person name="Kazmierczak K.M."/>
            <person name="Andrzejewski T.M."/>
            <person name="Davidsen T.M."/>
            <person name="Wayne K.J."/>
            <person name="Tettelin H."/>
            <person name="Glass J.I."/>
            <person name="Rusch D."/>
            <person name="Podicherti R."/>
            <person name="Tsui H.-C.T."/>
            <person name="Winkler M.E."/>
        </authorList>
    </citation>
    <scope>NUCLEOTIDE SEQUENCE</scope>
</reference>
<name>A0A382PUY7_9ZZZZ</name>
<dbReference type="EMBL" id="UINC01109569">
    <property type="protein sequence ID" value="SVC76475.1"/>
    <property type="molecule type" value="Genomic_DNA"/>
</dbReference>
<accession>A0A382PUY7</accession>
<organism evidence="1">
    <name type="scientific">marine metagenome</name>
    <dbReference type="NCBI Taxonomy" id="408172"/>
    <lineage>
        <taxon>unclassified sequences</taxon>
        <taxon>metagenomes</taxon>
        <taxon>ecological metagenomes</taxon>
    </lineage>
</organism>
<evidence type="ECO:0008006" key="2">
    <source>
        <dbReference type="Google" id="ProtNLM"/>
    </source>
</evidence>
<dbReference type="InterPro" id="IPR010664">
    <property type="entry name" value="LipoPS_assembly_LptC-rel"/>
</dbReference>
<protein>
    <recommendedName>
        <fullName evidence="2">Organic solvent tolerance-like N-terminal domain-containing protein</fullName>
    </recommendedName>
</protein>
<feature type="non-terminal residue" evidence="1">
    <location>
        <position position="340"/>
    </location>
</feature>
<proteinExistence type="predicted"/>